<gene>
    <name evidence="1" type="ORF">DZF98_11140</name>
</gene>
<evidence type="ECO:0000313" key="2">
    <source>
        <dbReference type="Proteomes" id="UP000265355"/>
    </source>
</evidence>
<sequence>MGLLFVDESKAKGYTMVAVVVTAADVADRRREMRALVLRGQRRIHLTSESDSRRRTILSTLTGLGTHAHVVHCASGTDAIGRARCVSATVDRASTDGHERIVLERDQSLEPSDRRVLYREIARRDLRESISYAHETAHQEPLLWIADALAWSYSRGGEWRRRIAPMVEGVEALPT</sequence>
<accession>A0ABX9N3M6</accession>
<keyword evidence="2" id="KW-1185">Reference proteome</keyword>
<dbReference type="RefSeq" id="WP_119373404.1">
    <property type="nucleotide sequence ID" value="NZ_CP040792.1"/>
</dbReference>
<dbReference type="EMBL" id="QWEE01000207">
    <property type="protein sequence ID" value="RII90725.1"/>
    <property type="molecule type" value="Genomic_DNA"/>
</dbReference>
<name>A0ABX9N3M6_9MICO</name>
<reference evidence="1 2" key="1">
    <citation type="submission" date="2018-08" db="EMBL/GenBank/DDBJ databases">
        <title>Genome Sequence of Clavibacter michiganensis Subspecies type strains, and the Atypical Peach-Colored Strains Isolated from Tomato.</title>
        <authorList>
            <person name="Osdaghi E."/>
            <person name="Portier P."/>
            <person name="Briand M."/>
            <person name="Jacques M.-A."/>
        </authorList>
    </citation>
    <scope>NUCLEOTIDE SEQUENCE [LARGE SCALE GENOMIC DNA]</scope>
    <source>
        <strain evidence="1 2">CFBP 8216</strain>
    </source>
</reference>
<organism evidence="1 2">
    <name type="scientific">Clavibacter californiensis</name>
    <dbReference type="NCBI Taxonomy" id="1401995"/>
    <lineage>
        <taxon>Bacteria</taxon>
        <taxon>Bacillati</taxon>
        <taxon>Actinomycetota</taxon>
        <taxon>Actinomycetes</taxon>
        <taxon>Micrococcales</taxon>
        <taxon>Microbacteriaceae</taxon>
        <taxon>Clavibacter</taxon>
    </lineage>
</organism>
<dbReference type="Proteomes" id="UP000265355">
    <property type="component" value="Unassembled WGS sequence"/>
</dbReference>
<protein>
    <recommendedName>
        <fullName evidence="3">DUF3800 domain-containing protein</fullName>
    </recommendedName>
</protein>
<evidence type="ECO:0000313" key="1">
    <source>
        <dbReference type="EMBL" id="RII90725.1"/>
    </source>
</evidence>
<proteinExistence type="predicted"/>
<comment type="caution">
    <text evidence="1">The sequence shown here is derived from an EMBL/GenBank/DDBJ whole genome shotgun (WGS) entry which is preliminary data.</text>
</comment>
<evidence type="ECO:0008006" key="3">
    <source>
        <dbReference type="Google" id="ProtNLM"/>
    </source>
</evidence>